<proteinExistence type="predicted"/>
<name>A0AAV0MI43_9ROSI</name>
<dbReference type="AlphaFoldDB" id="A0AAV0MI43"/>
<dbReference type="Proteomes" id="UP001154282">
    <property type="component" value="Unassembled WGS sequence"/>
</dbReference>
<accession>A0AAV0MI43</accession>
<evidence type="ECO:0000313" key="2">
    <source>
        <dbReference type="Proteomes" id="UP001154282"/>
    </source>
</evidence>
<keyword evidence="2" id="KW-1185">Reference proteome</keyword>
<reference evidence="1" key="1">
    <citation type="submission" date="2022-08" db="EMBL/GenBank/DDBJ databases">
        <authorList>
            <person name="Gutierrez-Valencia J."/>
        </authorList>
    </citation>
    <scope>NUCLEOTIDE SEQUENCE</scope>
</reference>
<protein>
    <submittedName>
        <fullName evidence="1">Uncharacterized protein</fullName>
    </submittedName>
</protein>
<gene>
    <name evidence="1" type="ORF">LITE_LOCUS28876</name>
</gene>
<evidence type="ECO:0000313" key="1">
    <source>
        <dbReference type="EMBL" id="CAI0446095.1"/>
    </source>
</evidence>
<dbReference type="EMBL" id="CAMGYJ010000007">
    <property type="protein sequence ID" value="CAI0446095.1"/>
    <property type="molecule type" value="Genomic_DNA"/>
</dbReference>
<organism evidence="1 2">
    <name type="scientific">Linum tenue</name>
    <dbReference type="NCBI Taxonomy" id="586396"/>
    <lineage>
        <taxon>Eukaryota</taxon>
        <taxon>Viridiplantae</taxon>
        <taxon>Streptophyta</taxon>
        <taxon>Embryophyta</taxon>
        <taxon>Tracheophyta</taxon>
        <taxon>Spermatophyta</taxon>
        <taxon>Magnoliopsida</taxon>
        <taxon>eudicotyledons</taxon>
        <taxon>Gunneridae</taxon>
        <taxon>Pentapetalae</taxon>
        <taxon>rosids</taxon>
        <taxon>fabids</taxon>
        <taxon>Malpighiales</taxon>
        <taxon>Linaceae</taxon>
        <taxon>Linum</taxon>
    </lineage>
</organism>
<comment type="caution">
    <text evidence="1">The sequence shown here is derived from an EMBL/GenBank/DDBJ whole genome shotgun (WGS) entry which is preliminary data.</text>
</comment>
<sequence>MQRLHSENFLLSQLRHGYSLLLLHLPMNVTNQKSVEL</sequence>